<evidence type="ECO:0000259" key="1">
    <source>
        <dbReference type="PROSITE" id="PS00906"/>
    </source>
</evidence>
<dbReference type="AlphaFoldDB" id="A0A381TD27"/>
<dbReference type="PANTHER" id="PTHR21091">
    <property type="entry name" value="METHYLTETRAHYDROFOLATE:HOMOCYSTEINE METHYLTRANSFERASE RELATED"/>
    <property type="match status" value="1"/>
</dbReference>
<accession>A0A381TD27</accession>
<dbReference type="EMBL" id="UINC01004402">
    <property type="protein sequence ID" value="SVA14062.1"/>
    <property type="molecule type" value="Genomic_DNA"/>
</dbReference>
<reference evidence="2" key="1">
    <citation type="submission" date="2018-05" db="EMBL/GenBank/DDBJ databases">
        <authorList>
            <person name="Lanie J.A."/>
            <person name="Ng W.-L."/>
            <person name="Kazmierczak K.M."/>
            <person name="Andrzejewski T.M."/>
            <person name="Davidsen T.M."/>
            <person name="Wayne K.J."/>
            <person name="Tettelin H."/>
            <person name="Glass J.I."/>
            <person name="Rusch D."/>
            <person name="Podicherti R."/>
            <person name="Tsui H.-C.T."/>
            <person name="Winkler M.E."/>
        </authorList>
    </citation>
    <scope>NUCLEOTIDE SEQUENCE</scope>
</reference>
<dbReference type="InterPro" id="IPR038071">
    <property type="entry name" value="UROD/MetE-like_sf"/>
</dbReference>
<dbReference type="GO" id="GO:0006783">
    <property type="term" value="P:heme biosynthetic process"/>
    <property type="evidence" value="ECO:0007669"/>
    <property type="project" value="TreeGrafter"/>
</dbReference>
<dbReference type="Pfam" id="PF01208">
    <property type="entry name" value="URO-D"/>
    <property type="match status" value="1"/>
</dbReference>
<proteinExistence type="predicted"/>
<dbReference type="Gene3D" id="3.20.20.210">
    <property type="match status" value="1"/>
</dbReference>
<feature type="domain" description="Uroporphyrinogen decarboxylase (URO-D)" evidence="1">
    <location>
        <begin position="22"/>
        <end position="31"/>
    </location>
</feature>
<evidence type="ECO:0000313" key="2">
    <source>
        <dbReference type="EMBL" id="SVA14062.1"/>
    </source>
</evidence>
<organism evidence="2">
    <name type="scientific">marine metagenome</name>
    <dbReference type="NCBI Taxonomy" id="408172"/>
    <lineage>
        <taxon>unclassified sequences</taxon>
        <taxon>metagenomes</taxon>
        <taxon>ecological metagenomes</taxon>
    </lineage>
</organism>
<dbReference type="SUPFAM" id="SSF51726">
    <property type="entry name" value="UROD/MetE-like"/>
    <property type="match status" value="1"/>
</dbReference>
<gene>
    <name evidence="2" type="ORF">METZ01_LOCUS66916</name>
</gene>
<dbReference type="InterPro" id="IPR000257">
    <property type="entry name" value="Uroporphyrinogen_deCOase"/>
</dbReference>
<sequence length="344" mass="38125">MSVIKNDRLLRVLNHLPVDRVPVWMMRQAGRTDPEYNQLKKNDGRALEKLFADPEIAIKISLLPKRLGVDAIIMFQDILTPLTPAGAGFHFAPGPILEKPVRTMAQVKALRAFDPGVHLQSVSQILKGLNTELKGELPVLGFAGSPMSLAFFMIAGRSPNQKLAEVLAFIEEQAEITQALLDWLTVMTIDYLNFQIASGAHAVQLFESFADVIPLEIYKKFVQPTHEKIFSALATTAPSILFTKESPHLDLMLQSGASVLSVGNCIDLEHAQKQAPEMIFQGNVDNKTLADGTKADITQAIQKCFEQSGRKNHILNLNHGLLERTPFENVQHFVNAAKEFGRVE</sequence>
<dbReference type="GO" id="GO:0005829">
    <property type="term" value="C:cytosol"/>
    <property type="evidence" value="ECO:0007669"/>
    <property type="project" value="TreeGrafter"/>
</dbReference>
<name>A0A381TD27_9ZZZZ</name>
<dbReference type="GO" id="GO:0004853">
    <property type="term" value="F:uroporphyrinogen decarboxylase activity"/>
    <property type="evidence" value="ECO:0007669"/>
    <property type="project" value="InterPro"/>
</dbReference>
<dbReference type="PANTHER" id="PTHR21091:SF169">
    <property type="entry name" value="UROPORPHYRINOGEN DECARBOXYLASE"/>
    <property type="match status" value="1"/>
</dbReference>
<protein>
    <recommendedName>
        <fullName evidence="1">Uroporphyrinogen decarboxylase (URO-D) domain-containing protein</fullName>
    </recommendedName>
</protein>
<dbReference type="PROSITE" id="PS00906">
    <property type="entry name" value="UROD_1"/>
    <property type="match status" value="1"/>
</dbReference>